<keyword evidence="1" id="KW-0812">Transmembrane</keyword>
<evidence type="ECO:0000313" key="2">
    <source>
        <dbReference type="EMBL" id="SVB59604.1"/>
    </source>
</evidence>
<keyword evidence="1" id="KW-1133">Transmembrane helix</keyword>
<proteinExistence type="predicted"/>
<protein>
    <submittedName>
        <fullName evidence="2">Uncharacterized protein</fullName>
    </submittedName>
</protein>
<dbReference type="EMBL" id="UINC01048719">
    <property type="protein sequence ID" value="SVB59604.1"/>
    <property type="molecule type" value="Genomic_DNA"/>
</dbReference>
<evidence type="ECO:0000256" key="1">
    <source>
        <dbReference type="SAM" id="Phobius"/>
    </source>
</evidence>
<feature type="transmembrane region" description="Helical" evidence="1">
    <location>
        <begin position="32"/>
        <end position="50"/>
    </location>
</feature>
<gene>
    <name evidence="2" type="ORF">METZ01_LOCUS212458</name>
</gene>
<dbReference type="AlphaFoldDB" id="A0A382FBB4"/>
<accession>A0A382FBB4</accession>
<reference evidence="2" key="1">
    <citation type="submission" date="2018-05" db="EMBL/GenBank/DDBJ databases">
        <authorList>
            <person name="Lanie J.A."/>
            <person name="Ng W.-L."/>
            <person name="Kazmierczak K.M."/>
            <person name="Andrzejewski T.M."/>
            <person name="Davidsen T.M."/>
            <person name="Wayne K.J."/>
            <person name="Tettelin H."/>
            <person name="Glass J.I."/>
            <person name="Rusch D."/>
            <person name="Podicherti R."/>
            <person name="Tsui H.-C.T."/>
            <person name="Winkler M.E."/>
        </authorList>
    </citation>
    <scope>NUCLEOTIDE SEQUENCE</scope>
</reference>
<keyword evidence="1" id="KW-0472">Membrane</keyword>
<name>A0A382FBB4_9ZZZZ</name>
<organism evidence="2">
    <name type="scientific">marine metagenome</name>
    <dbReference type="NCBI Taxonomy" id="408172"/>
    <lineage>
        <taxon>unclassified sequences</taxon>
        <taxon>metagenomes</taxon>
        <taxon>ecological metagenomes</taxon>
    </lineage>
</organism>
<sequence length="57" mass="5812">MILKIIALVIGLIVGVLVGSVGAELLEIEPRGLVGAVVGLIFGALAWNLASKSNSKK</sequence>